<feature type="compositionally biased region" description="Basic and acidic residues" evidence="3">
    <location>
        <begin position="585"/>
        <end position="605"/>
    </location>
</feature>
<dbReference type="PROSITE" id="PS50005">
    <property type="entry name" value="TPR"/>
    <property type="match status" value="5"/>
</dbReference>
<evidence type="ECO:0000256" key="3">
    <source>
        <dbReference type="SAM" id="MobiDB-lite"/>
    </source>
</evidence>
<evidence type="ECO:0000256" key="2">
    <source>
        <dbReference type="ARBA" id="ARBA00022803"/>
    </source>
</evidence>
<dbReference type="Gene3D" id="1.25.40.10">
    <property type="entry name" value="Tetratricopeptide repeat domain"/>
    <property type="match status" value="6"/>
</dbReference>
<keyword evidence="5" id="KW-1185">Reference proteome</keyword>
<gene>
    <name evidence="4" type="ORF">GLOIN_2v50095</name>
</gene>
<reference evidence="4 5" key="1">
    <citation type="journal article" date="2013" name="Proc. Natl. Acad. Sci. U.S.A.">
        <title>Genome of an arbuscular mycorrhizal fungus provides insight into the oldest plant symbiosis.</title>
        <authorList>
            <person name="Tisserant E."/>
            <person name="Malbreil M."/>
            <person name="Kuo A."/>
            <person name="Kohler A."/>
            <person name="Symeonidi A."/>
            <person name="Balestrini R."/>
            <person name="Charron P."/>
            <person name="Duensing N."/>
            <person name="Frei Dit Frey N."/>
            <person name="Gianinazzi-Pearson V."/>
            <person name="Gilbert L.B."/>
            <person name="Handa Y."/>
            <person name="Herr J.R."/>
            <person name="Hijri M."/>
            <person name="Koul R."/>
            <person name="Kawaguchi M."/>
            <person name="Krajinski F."/>
            <person name="Lammers P.J."/>
            <person name="Masclaux F.G."/>
            <person name="Murat C."/>
            <person name="Morin E."/>
            <person name="Ndikumana S."/>
            <person name="Pagni M."/>
            <person name="Petitpierre D."/>
            <person name="Requena N."/>
            <person name="Rosikiewicz P."/>
            <person name="Riley R."/>
            <person name="Saito K."/>
            <person name="San Clemente H."/>
            <person name="Shapiro H."/>
            <person name="van Tuinen D."/>
            <person name="Becard G."/>
            <person name="Bonfante P."/>
            <person name="Paszkowski U."/>
            <person name="Shachar-Hill Y.Y."/>
            <person name="Tuskan G.A."/>
            <person name="Young P.W."/>
            <person name="Sanders I.R."/>
            <person name="Henrissat B."/>
            <person name="Rensing S.A."/>
            <person name="Grigoriev I.V."/>
            <person name="Corradi N."/>
            <person name="Roux C."/>
            <person name="Martin F."/>
        </authorList>
    </citation>
    <scope>NUCLEOTIDE SEQUENCE [LARGE SCALE GENOMIC DNA]</scope>
    <source>
        <strain evidence="4 5">DAOM 197198</strain>
    </source>
</reference>
<sequence>MYNNLPNSYPRHQISVSGSLSENITLNESSLTNDRLFNPPIPSSSLKVPLSDDIINELLSGDLISNPKSLLKLNKLASEQPNQWTVRSLVRALEKLCDTKCYTYTSNDTAIILELHLRTFASVLEAFIQSPAVLGRELREKLYKQLVEFNNIHNNISTVMEQGLNKTWRGTLRNLNVPDVELQTSGIKRNYNIDFLLIHLRDTLHSLSDDETRFREGWRRFKDFFKGILGMAPAVLTPIPADSASILTSWNKMRDAFGFKVPVSSWYKDWRLLLMLQQTLDSSYQEAGNHNLKKFGERMILEFLWFHIKKIISELTPSKDDDFEFSKILNNKKRLFAELYGMEPLSYPHTFWFGILDLAESVCASSTRSITLSLCYYLALESLNHAPNTFVRFKAIEILLSLQHRRKDWFVVVDADLKECGNKFQDQKKSKFFGLVDGVKYKLVSREKLMKSCGISNNLDDDFPAFTTTDIDRSGPSILSLLAQEMLCPVMLQITDQFYGLSCGHVISKGAFNIYKSYRSRKGKNLICSICRTVINEESLTLLPQTSTLNALSDKFVAAGLLSQTNISEYEISNPDTIMSDDIKKSKSLNDKSQNETNETTKKVTEQLITPTNPPDPLIIARECFKQNPQNPQKALLILDKTLQNNEKAPLAYLERAKIYTHLRRYGEALYDVNNSLSLQSLQDDDDNIEAYKLRSRLHFHMKNYEQALQDITIVLNRIESYKIDEDYTYASSDLEAYELRGNIFMKIGSFTEAIADFTIVVENDKFNVMVLTNRGSLFREIRKYRESLEDLTKAIQLNPSFPFAKLQRGSVYCKLNKFAESLKDLEDVLNSTTANDDDKLFATAERGELYCRQNMLYEALIDLEYVLAQNPHHDFARSRRGYVFFKLKKYDSALVELNEALRLNKTNYYGLTYRGMVHFKLGDYQNSLKDLNLVLDRYPNNSVATRQRGIAYLRMGKFEEGLMDFDRLINLDAKDIDALCYRSEIFYELGRYKDCIEDCNTILQYDSSNLIALRIRGMVLRKFHQNNKSLLDLDKVLLQQPTNEVALLERAAVYAALRQYPSSLADCEKILYLKPRQSIQYFQEITKVYGELSEAIGVDEIFIHLERVLQDSPNNAYVLTTRAYIYLLQWECDKAIKDLNISLINQPNFVPTLYQRSIIYRITQDYGNALKDLEKILEVEPGNSLALTERNEIQSMKDFDRNLSLQNYHEQTLENQVSRRSSQTSVTSSNRSNRSSIKNYQ</sequence>
<proteinExistence type="predicted"/>
<dbReference type="STRING" id="747089.A0A2H5TI77"/>
<dbReference type="PANTHER" id="PTHR44858:SF1">
    <property type="entry name" value="UDP-N-ACETYLGLUCOSAMINE--PEPTIDE N-ACETYLGLUCOSAMINYLTRANSFERASE SPINDLY-RELATED"/>
    <property type="match status" value="1"/>
</dbReference>
<name>A0A2H5TI77_RHIID</name>
<accession>A0A2H5TI77</accession>
<dbReference type="Proteomes" id="UP000018888">
    <property type="component" value="Unassembled WGS sequence"/>
</dbReference>
<organism evidence="4 5">
    <name type="scientific">Rhizophagus irregularis (strain DAOM 181602 / DAOM 197198 / MUCL 43194)</name>
    <name type="common">Arbuscular mycorrhizal fungus</name>
    <name type="synonym">Glomus intraradices</name>
    <dbReference type="NCBI Taxonomy" id="747089"/>
    <lineage>
        <taxon>Eukaryota</taxon>
        <taxon>Fungi</taxon>
        <taxon>Fungi incertae sedis</taxon>
        <taxon>Mucoromycota</taxon>
        <taxon>Glomeromycotina</taxon>
        <taxon>Glomeromycetes</taxon>
        <taxon>Glomerales</taxon>
        <taxon>Glomeraceae</taxon>
        <taxon>Rhizophagus</taxon>
    </lineage>
</organism>
<dbReference type="SMART" id="SM00028">
    <property type="entry name" value="TPR"/>
    <property type="match status" value="14"/>
</dbReference>
<feature type="region of interest" description="Disordered" evidence="3">
    <location>
        <begin position="585"/>
        <end position="612"/>
    </location>
</feature>
<dbReference type="Pfam" id="PF13181">
    <property type="entry name" value="TPR_8"/>
    <property type="match status" value="1"/>
</dbReference>
<dbReference type="InterPro" id="IPR019734">
    <property type="entry name" value="TPR_rpt"/>
</dbReference>
<dbReference type="InterPro" id="IPR050498">
    <property type="entry name" value="Ycf3"/>
</dbReference>
<feature type="compositionally biased region" description="Low complexity" evidence="3">
    <location>
        <begin position="1217"/>
        <end position="1242"/>
    </location>
</feature>
<feature type="region of interest" description="Disordered" evidence="3">
    <location>
        <begin position="1214"/>
        <end position="1242"/>
    </location>
</feature>
<keyword evidence="1" id="KW-0677">Repeat</keyword>
<evidence type="ECO:0000313" key="5">
    <source>
        <dbReference type="Proteomes" id="UP000018888"/>
    </source>
</evidence>
<evidence type="ECO:0000256" key="1">
    <source>
        <dbReference type="ARBA" id="ARBA00022737"/>
    </source>
</evidence>
<dbReference type="AlphaFoldDB" id="A0A2H5TI77"/>
<dbReference type="SUPFAM" id="SSF48439">
    <property type="entry name" value="Protein prenylyltransferase"/>
    <property type="match status" value="1"/>
</dbReference>
<evidence type="ECO:0000313" key="4">
    <source>
        <dbReference type="EMBL" id="POG71624.1"/>
    </source>
</evidence>
<dbReference type="SMR" id="A0A2H5TI77"/>
<protein>
    <submittedName>
        <fullName evidence="4">Uncharacterized protein</fullName>
    </submittedName>
</protein>
<dbReference type="VEuPathDB" id="FungiDB:RhiirFUN_015121"/>
<dbReference type="EMBL" id="AUPC02000106">
    <property type="protein sequence ID" value="POG71624.1"/>
    <property type="molecule type" value="Genomic_DNA"/>
</dbReference>
<dbReference type="InterPro" id="IPR011990">
    <property type="entry name" value="TPR-like_helical_dom_sf"/>
</dbReference>
<dbReference type="SUPFAM" id="SSF48452">
    <property type="entry name" value="TPR-like"/>
    <property type="match status" value="3"/>
</dbReference>
<dbReference type="Pfam" id="PF13432">
    <property type="entry name" value="TPR_16"/>
    <property type="match status" value="1"/>
</dbReference>
<dbReference type="PANTHER" id="PTHR44858">
    <property type="entry name" value="TETRATRICOPEPTIDE REPEAT PROTEIN 6"/>
    <property type="match status" value="1"/>
</dbReference>
<keyword evidence="2" id="KW-0802">TPR repeat</keyword>
<comment type="caution">
    <text evidence="4">The sequence shown here is derived from an EMBL/GenBank/DDBJ whole genome shotgun (WGS) entry which is preliminary data.</text>
</comment>
<reference evidence="4 5" key="2">
    <citation type="journal article" date="2018" name="New Phytol.">
        <title>High intraspecific genome diversity in the model arbuscular mycorrhizal symbiont Rhizophagus irregularis.</title>
        <authorList>
            <person name="Chen E.C.H."/>
            <person name="Morin E."/>
            <person name="Beaudet D."/>
            <person name="Noel J."/>
            <person name="Yildirir G."/>
            <person name="Ndikumana S."/>
            <person name="Charron P."/>
            <person name="St-Onge C."/>
            <person name="Giorgi J."/>
            <person name="Kruger M."/>
            <person name="Marton T."/>
            <person name="Ropars J."/>
            <person name="Grigoriev I.V."/>
            <person name="Hainaut M."/>
            <person name="Henrissat B."/>
            <person name="Roux C."/>
            <person name="Martin F."/>
            <person name="Corradi N."/>
        </authorList>
    </citation>
    <scope>NUCLEOTIDE SEQUENCE [LARGE SCALE GENOMIC DNA]</scope>
    <source>
        <strain evidence="4 5">DAOM 197198</strain>
    </source>
</reference>